<feature type="region of interest" description="Disordered" evidence="1">
    <location>
        <begin position="1"/>
        <end position="55"/>
    </location>
</feature>
<feature type="compositionally biased region" description="Pro residues" evidence="1">
    <location>
        <begin position="1"/>
        <end position="10"/>
    </location>
</feature>
<evidence type="ECO:0000256" key="1">
    <source>
        <dbReference type="SAM" id="MobiDB-lite"/>
    </source>
</evidence>
<name>A0A6A6RJJ2_9PLEO</name>
<evidence type="ECO:0000313" key="3">
    <source>
        <dbReference type="Proteomes" id="UP000799753"/>
    </source>
</evidence>
<keyword evidence="3" id="KW-1185">Reference proteome</keyword>
<reference evidence="2" key="1">
    <citation type="journal article" date="2020" name="Stud. Mycol.">
        <title>101 Dothideomycetes genomes: a test case for predicting lifestyles and emergence of pathogens.</title>
        <authorList>
            <person name="Haridas S."/>
            <person name="Albert R."/>
            <person name="Binder M."/>
            <person name="Bloem J."/>
            <person name="Labutti K."/>
            <person name="Salamov A."/>
            <person name="Andreopoulos B."/>
            <person name="Baker S."/>
            <person name="Barry K."/>
            <person name="Bills G."/>
            <person name="Bluhm B."/>
            <person name="Cannon C."/>
            <person name="Castanera R."/>
            <person name="Culley D."/>
            <person name="Daum C."/>
            <person name="Ezra D."/>
            <person name="Gonzalez J."/>
            <person name="Henrissat B."/>
            <person name="Kuo A."/>
            <person name="Liang C."/>
            <person name="Lipzen A."/>
            <person name="Lutzoni F."/>
            <person name="Magnuson J."/>
            <person name="Mondo S."/>
            <person name="Nolan M."/>
            <person name="Ohm R."/>
            <person name="Pangilinan J."/>
            <person name="Park H.-J."/>
            <person name="Ramirez L."/>
            <person name="Alfaro M."/>
            <person name="Sun H."/>
            <person name="Tritt A."/>
            <person name="Yoshinaga Y."/>
            <person name="Zwiers L.-H."/>
            <person name="Turgeon B."/>
            <person name="Goodwin S."/>
            <person name="Spatafora J."/>
            <person name="Crous P."/>
            <person name="Grigoriev I."/>
        </authorList>
    </citation>
    <scope>NUCLEOTIDE SEQUENCE</scope>
    <source>
        <strain evidence="2">CBS 473.64</strain>
    </source>
</reference>
<dbReference type="AlphaFoldDB" id="A0A6A6RJJ2"/>
<sequence>MSPSPSPSPLPYKTRTQTPQFLNPPENPKFQHNTHKHSPETPPPPTAPPQPNLPRANLIIHTQPRHHIPRIPPNSALLRTKKTDKRVRFTSDAVDPYMEAAHQVHVELREDMRKKVADEADRAHHVAVELHNDIIEARLGKGRDEREKMRQRVLRLGGCGDVKVSVKGCERGRQDDGKGGREWNLVWRHKKGEKEVGSGSGKGKKVRLEVRW</sequence>
<feature type="compositionally biased region" description="Pro residues" evidence="1">
    <location>
        <begin position="40"/>
        <end position="52"/>
    </location>
</feature>
<dbReference type="Proteomes" id="UP000799753">
    <property type="component" value="Unassembled WGS sequence"/>
</dbReference>
<evidence type="ECO:0000313" key="2">
    <source>
        <dbReference type="EMBL" id="KAF2634248.1"/>
    </source>
</evidence>
<proteinExistence type="predicted"/>
<gene>
    <name evidence="2" type="ORF">P280DRAFT_485613</name>
</gene>
<protein>
    <submittedName>
        <fullName evidence="2">Uncharacterized protein</fullName>
    </submittedName>
</protein>
<feature type="region of interest" description="Disordered" evidence="1">
    <location>
        <begin position="191"/>
        <end position="212"/>
    </location>
</feature>
<dbReference type="EMBL" id="MU006847">
    <property type="protein sequence ID" value="KAF2634248.1"/>
    <property type="molecule type" value="Genomic_DNA"/>
</dbReference>
<accession>A0A6A6RJJ2</accession>
<organism evidence="2 3">
    <name type="scientific">Massarina eburnea CBS 473.64</name>
    <dbReference type="NCBI Taxonomy" id="1395130"/>
    <lineage>
        <taxon>Eukaryota</taxon>
        <taxon>Fungi</taxon>
        <taxon>Dikarya</taxon>
        <taxon>Ascomycota</taxon>
        <taxon>Pezizomycotina</taxon>
        <taxon>Dothideomycetes</taxon>
        <taxon>Pleosporomycetidae</taxon>
        <taxon>Pleosporales</taxon>
        <taxon>Massarineae</taxon>
        <taxon>Massarinaceae</taxon>
        <taxon>Massarina</taxon>
    </lineage>
</organism>